<protein>
    <recommendedName>
        <fullName evidence="3">Lipoprotein</fullName>
    </recommendedName>
</protein>
<organism evidence="1 2">
    <name type="scientific">Ralstonia soli</name>
    <dbReference type="NCBI Taxonomy" id="2953896"/>
    <lineage>
        <taxon>Bacteria</taxon>
        <taxon>Pseudomonadati</taxon>
        <taxon>Pseudomonadota</taxon>
        <taxon>Betaproteobacteria</taxon>
        <taxon>Burkholderiales</taxon>
        <taxon>Burkholderiaceae</taxon>
        <taxon>Ralstonia</taxon>
    </lineage>
</organism>
<evidence type="ECO:0008006" key="3">
    <source>
        <dbReference type="Google" id="ProtNLM"/>
    </source>
</evidence>
<dbReference type="Proteomes" id="UP001162811">
    <property type="component" value="Unassembled WGS sequence"/>
</dbReference>
<comment type="caution">
    <text evidence="1">The sequence shown here is derived from an EMBL/GenBank/DDBJ whole genome shotgun (WGS) entry which is preliminary data.</text>
</comment>
<keyword evidence="2" id="KW-1185">Reference proteome</keyword>
<reference evidence="1" key="1">
    <citation type="submission" date="2022-06" db="EMBL/GenBank/DDBJ databases">
        <authorList>
            <person name="Lu C.-H."/>
        </authorList>
    </citation>
    <scope>NUCLEOTIDE SEQUENCE</scope>
    <source>
        <strain evidence="1">21MJYT02-11</strain>
    </source>
</reference>
<dbReference type="PROSITE" id="PS51257">
    <property type="entry name" value="PROKAR_LIPOPROTEIN"/>
    <property type="match status" value="1"/>
</dbReference>
<proteinExistence type="predicted"/>
<gene>
    <name evidence="1" type="ORF">NG900_21325</name>
</gene>
<evidence type="ECO:0000313" key="2">
    <source>
        <dbReference type="Proteomes" id="UP001162811"/>
    </source>
</evidence>
<sequence>MLRIFLAIIFVISISGCAFHKTPYVMYEGNPPLSTTTVFSASDHTQTKHIVARITQVDGKDTSCFQVGCPIWVRVLPGSHTFTIRYTANIALMGPVITSTVATVNIEVVDMKPMHVYEARYQEFYDQKRLNATFADLGEKPKVGLWLGLKGVNQEFYPVSFE</sequence>
<dbReference type="RefSeq" id="WP_252683450.1">
    <property type="nucleotide sequence ID" value="NZ_JAMXHT010000008.1"/>
</dbReference>
<dbReference type="EMBL" id="JAMXHT010000008">
    <property type="protein sequence ID" value="MCO5400749.1"/>
    <property type="molecule type" value="Genomic_DNA"/>
</dbReference>
<accession>A0ABT1ARC5</accession>
<reference evidence="1" key="2">
    <citation type="journal article" date="2023" name="Front. Microbiol.">
        <title>Ralstonia chuxiongensis sp. nov., Ralstonia mojiangensis sp. nov., and Ralstonia soli sp. nov., isolated from tobacco fields, are three novel species in the family Burkholderiaceae.</title>
        <authorList>
            <person name="Lu C.H."/>
            <person name="Zhang Y.Y."/>
            <person name="Jiang N."/>
            <person name="Chen W."/>
            <person name="Shao X."/>
            <person name="Zhao Z.M."/>
            <person name="Lu W.L."/>
            <person name="Hu X."/>
            <person name="Xi Y.X."/>
            <person name="Zou S.Y."/>
            <person name="Wei Q.J."/>
            <person name="Lin Z.L."/>
            <person name="Gong L."/>
            <person name="Gai X.T."/>
            <person name="Zhang L.Q."/>
            <person name="Li J.Y."/>
            <person name="Jin Y."/>
            <person name="Xia Z.Y."/>
        </authorList>
    </citation>
    <scope>NUCLEOTIDE SEQUENCE</scope>
    <source>
        <strain evidence="1">21MJYT02-11</strain>
    </source>
</reference>
<name>A0ABT1ARC5_9RALS</name>
<evidence type="ECO:0000313" key="1">
    <source>
        <dbReference type="EMBL" id="MCO5400749.1"/>
    </source>
</evidence>